<dbReference type="InterPro" id="IPR001179">
    <property type="entry name" value="PPIase_FKBP_dom"/>
</dbReference>
<comment type="function">
    <text evidence="2">PPIases accelerate the folding of proteins. It catalyzes the cis-trans isomerization of proline imidic peptide bonds in oligopeptides.</text>
</comment>
<dbReference type="GO" id="GO:0003755">
    <property type="term" value="F:peptidyl-prolyl cis-trans isomerase activity"/>
    <property type="evidence" value="ECO:0007669"/>
    <property type="project" value="UniProtKB-KW"/>
</dbReference>
<evidence type="ECO:0000256" key="4">
    <source>
        <dbReference type="ARBA" id="ARBA00023110"/>
    </source>
</evidence>
<dbReference type="FunFam" id="3.10.50.40:FF:000025">
    <property type="entry name" value="Peptidylprolyl isomerase"/>
    <property type="match status" value="1"/>
</dbReference>
<keyword evidence="4 7" id="KW-0697">Rotamase</keyword>
<sequence>MASPGFKIEQLNTWDPSAPKPKIGDRVTIHYTGTLLDGRKFDSSRDGNREPFQTQIGTGKVIKGWDHGVPQIPVGGKARLTIPPDMGYGARGYPPVIPGNSTLIFEVELLKIN</sequence>
<comment type="catalytic activity">
    <reaction evidence="1 7">
        <text>[protein]-peptidylproline (omega=180) = [protein]-peptidylproline (omega=0)</text>
        <dbReference type="Rhea" id="RHEA:16237"/>
        <dbReference type="Rhea" id="RHEA-COMP:10747"/>
        <dbReference type="Rhea" id="RHEA-COMP:10748"/>
        <dbReference type="ChEBI" id="CHEBI:83833"/>
        <dbReference type="ChEBI" id="CHEBI:83834"/>
        <dbReference type="EC" id="5.2.1.8"/>
    </reaction>
</comment>
<dbReference type="PROSITE" id="PS50059">
    <property type="entry name" value="FKBP_PPIASE"/>
    <property type="match status" value="1"/>
</dbReference>
<dbReference type="Pfam" id="PF00254">
    <property type="entry name" value="FKBP_C"/>
    <property type="match status" value="1"/>
</dbReference>
<gene>
    <name evidence="9" type="ORF">RSOLAG22IIIB_03416</name>
</gene>
<dbReference type="Gene3D" id="3.10.50.40">
    <property type="match status" value="1"/>
</dbReference>
<dbReference type="EMBL" id="CYGV01000335">
    <property type="protein sequence ID" value="CUA68177.1"/>
    <property type="molecule type" value="Genomic_DNA"/>
</dbReference>
<dbReference type="InterPro" id="IPR046357">
    <property type="entry name" value="PPIase_dom_sf"/>
</dbReference>
<dbReference type="EC" id="5.2.1.8" evidence="3 7"/>
<accession>A0A0K6FQ04</accession>
<evidence type="ECO:0000256" key="2">
    <source>
        <dbReference type="ARBA" id="ARBA00002388"/>
    </source>
</evidence>
<evidence type="ECO:0000256" key="5">
    <source>
        <dbReference type="ARBA" id="ARBA00023235"/>
    </source>
</evidence>
<evidence type="ECO:0000313" key="9">
    <source>
        <dbReference type="EMBL" id="CUA68177.1"/>
    </source>
</evidence>
<proteinExistence type="inferred from homology"/>
<dbReference type="Proteomes" id="UP000044841">
    <property type="component" value="Unassembled WGS sequence"/>
</dbReference>
<feature type="domain" description="PPIase FKBP-type" evidence="8">
    <location>
        <begin position="24"/>
        <end position="113"/>
    </location>
</feature>
<evidence type="ECO:0000256" key="6">
    <source>
        <dbReference type="ARBA" id="ARBA00038106"/>
    </source>
</evidence>
<keyword evidence="10" id="KW-1185">Reference proteome</keyword>
<dbReference type="PANTHER" id="PTHR10516">
    <property type="entry name" value="PEPTIDYL-PROLYL CIS-TRANS ISOMERASE"/>
    <property type="match status" value="1"/>
</dbReference>
<evidence type="ECO:0000259" key="8">
    <source>
        <dbReference type="PROSITE" id="PS50059"/>
    </source>
</evidence>
<dbReference type="PANTHER" id="PTHR10516:SF443">
    <property type="entry name" value="FK506-BINDING PROTEIN 59-RELATED"/>
    <property type="match status" value="1"/>
</dbReference>
<evidence type="ECO:0000256" key="7">
    <source>
        <dbReference type="PROSITE-ProRule" id="PRU00277"/>
    </source>
</evidence>
<keyword evidence="5 7" id="KW-0413">Isomerase</keyword>
<name>A0A0K6FQ04_9AGAM</name>
<comment type="similarity">
    <text evidence="6">Belongs to the FKBP-type PPIase family. FKBP1 subfamily.</text>
</comment>
<dbReference type="AlphaFoldDB" id="A0A0K6FQ04"/>
<evidence type="ECO:0000313" key="10">
    <source>
        <dbReference type="Proteomes" id="UP000044841"/>
    </source>
</evidence>
<reference evidence="9 10" key="1">
    <citation type="submission" date="2015-07" db="EMBL/GenBank/DDBJ databases">
        <authorList>
            <person name="Noorani M."/>
        </authorList>
    </citation>
    <scope>NUCLEOTIDE SEQUENCE [LARGE SCALE GENOMIC DNA]</scope>
    <source>
        <strain evidence="9">BBA 69670</strain>
    </source>
</reference>
<evidence type="ECO:0000256" key="1">
    <source>
        <dbReference type="ARBA" id="ARBA00000971"/>
    </source>
</evidence>
<protein>
    <recommendedName>
        <fullName evidence="3 7">peptidylprolyl isomerase</fullName>
        <ecNumber evidence="3 7">5.2.1.8</ecNumber>
    </recommendedName>
</protein>
<organism evidence="9 10">
    <name type="scientific">Rhizoctonia solani</name>
    <dbReference type="NCBI Taxonomy" id="456999"/>
    <lineage>
        <taxon>Eukaryota</taxon>
        <taxon>Fungi</taxon>
        <taxon>Dikarya</taxon>
        <taxon>Basidiomycota</taxon>
        <taxon>Agaricomycotina</taxon>
        <taxon>Agaricomycetes</taxon>
        <taxon>Cantharellales</taxon>
        <taxon>Ceratobasidiaceae</taxon>
        <taxon>Rhizoctonia</taxon>
    </lineage>
</organism>
<dbReference type="InterPro" id="IPR050689">
    <property type="entry name" value="FKBP-type_PPIase"/>
</dbReference>
<dbReference type="SUPFAM" id="SSF54534">
    <property type="entry name" value="FKBP-like"/>
    <property type="match status" value="1"/>
</dbReference>
<dbReference type="GO" id="GO:0005737">
    <property type="term" value="C:cytoplasm"/>
    <property type="evidence" value="ECO:0007669"/>
    <property type="project" value="TreeGrafter"/>
</dbReference>
<evidence type="ECO:0000256" key="3">
    <source>
        <dbReference type="ARBA" id="ARBA00013194"/>
    </source>
</evidence>